<dbReference type="PROSITE" id="PS50075">
    <property type="entry name" value="CARRIER"/>
    <property type="match status" value="1"/>
</dbReference>
<sequence>MSPSRVRERLAELVAVASDGAVPATAASAPDASLGALGLTSLGYLRLADAVEQEYGVELDLGLVAALDTLDGLVEQIAALDPGRP</sequence>
<keyword evidence="3" id="KW-1185">Reference proteome</keyword>
<gene>
    <name evidence="2" type="ORF">Val02_21750</name>
</gene>
<dbReference type="InterPro" id="IPR036736">
    <property type="entry name" value="ACP-like_sf"/>
</dbReference>
<evidence type="ECO:0000313" key="2">
    <source>
        <dbReference type="EMBL" id="GIJ45289.1"/>
    </source>
</evidence>
<protein>
    <recommendedName>
        <fullName evidence="1">Carrier domain-containing protein</fullName>
    </recommendedName>
</protein>
<evidence type="ECO:0000259" key="1">
    <source>
        <dbReference type="PROSITE" id="PS50075"/>
    </source>
</evidence>
<dbReference type="Gene3D" id="1.10.1200.10">
    <property type="entry name" value="ACP-like"/>
    <property type="match status" value="1"/>
</dbReference>
<accession>A0A8J3YHE9</accession>
<comment type="caution">
    <text evidence="2">The sequence shown here is derived from an EMBL/GenBank/DDBJ whole genome shotgun (WGS) entry which is preliminary data.</text>
</comment>
<feature type="domain" description="Carrier" evidence="1">
    <location>
        <begin position="4"/>
        <end position="81"/>
    </location>
</feature>
<reference evidence="2" key="1">
    <citation type="submission" date="2021-01" db="EMBL/GenBank/DDBJ databases">
        <title>Whole genome shotgun sequence of Virgisporangium aliadipatigenens NBRC 105644.</title>
        <authorList>
            <person name="Komaki H."/>
            <person name="Tamura T."/>
        </authorList>
    </citation>
    <scope>NUCLEOTIDE SEQUENCE</scope>
    <source>
        <strain evidence="2">NBRC 105644</strain>
    </source>
</reference>
<dbReference type="SUPFAM" id="SSF47336">
    <property type="entry name" value="ACP-like"/>
    <property type="match status" value="1"/>
</dbReference>
<dbReference type="AlphaFoldDB" id="A0A8J3YHE9"/>
<dbReference type="EMBL" id="BOPF01000007">
    <property type="protein sequence ID" value="GIJ45289.1"/>
    <property type="molecule type" value="Genomic_DNA"/>
</dbReference>
<organism evidence="2 3">
    <name type="scientific">Virgisporangium aliadipatigenens</name>
    <dbReference type="NCBI Taxonomy" id="741659"/>
    <lineage>
        <taxon>Bacteria</taxon>
        <taxon>Bacillati</taxon>
        <taxon>Actinomycetota</taxon>
        <taxon>Actinomycetes</taxon>
        <taxon>Micromonosporales</taxon>
        <taxon>Micromonosporaceae</taxon>
        <taxon>Virgisporangium</taxon>
    </lineage>
</organism>
<dbReference type="Pfam" id="PF00550">
    <property type="entry name" value="PP-binding"/>
    <property type="match status" value="1"/>
</dbReference>
<dbReference type="InterPro" id="IPR009081">
    <property type="entry name" value="PP-bd_ACP"/>
</dbReference>
<name>A0A8J3YHE9_9ACTN</name>
<proteinExistence type="predicted"/>
<dbReference type="Proteomes" id="UP000619260">
    <property type="component" value="Unassembled WGS sequence"/>
</dbReference>
<evidence type="ECO:0000313" key="3">
    <source>
        <dbReference type="Proteomes" id="UP000619260"/>
    </source>
</evidence>
<dbReference type="RefSeq" id="WP_203898853.1">
    <property type="nucleotide sequence ID" value="NZ_BOPF01000007.1"/>
</dbReference>